<evidence type="ECO:0000313" key="2">
    <source>
        <dbReference type="Proteomes" id="UP000529652"/>
    </source>
</evidence>
<dbReference type="RefSeq" id="WP_183227333.1">
    <property type="nucleotide sequence ID" value="NZ_JACHGM010000003.1"/>
</dbReference>
<reference evidence="1 2" key="1">
    <citation type="submission" date="2020-08" db="EMBL/GenBank/DDBJ databases">
        <title>Genomic Encyclopedia of Type Strains, Phase IV (KMG-IV): sequencing the most valuable type-strain genomes for metagenomic binning, comparative biology and taxonomic classification.</title>
        <authorList>
            <person name="Goeker M."/>
        </authorList>
    </citation>
    <scope>NUCLEOTIDE SEQUENCE [LARGE SCALE GENOMIC DNA]</scope>
    <source>
        <strain evidence="1 2">DSM 10508</strain>
    </source>
</reference>
<gene>
    <name evidence="1" type="ORF">HNP63_000917</name>
</gene>
<dbReference type="AlphaFoldDB" id="A0AB34Z2K3"/>
<accession>A0AB34Z2K3</accession>
<name>A0AB34Z2K3_BORAF</name>
<dbReference type="EMBL" id="JACHGM010000003">
    <property type="protein sequence ID" value="MBB5141496.1"/>
    <property type="molecule type" value="Genomic_DNA"/>
</dbReference>
<proteinExistence type="predicted"/>
<sequence>MTKTNLNTIKPNIVTIMLALICISCTPVNNIAPKSNRHTNSKENNQNLFQESQKTKASKLEIIGKNLEDQNKQEYMGIAKIDTAHFDFLGTFKADHYDQLSKYEEIEIKRILYSSLNYEKQKIETLKEILEKLNANPKHKQTAKHFIYQISPAIQYKLNIDLSLILEAIKDKLHTLNPKKAEELLMQVESDLKLKQRFAETLNATLEAYNQNSQNIQYNDEELAKHMDENYKDLDSFNPIN</sequence>
<evidence type="ECO:0000313" key="1">
    <source>
        <dbReference type="EMBL" id="MBB5141496.1"/>
    </source>
</evidence>
<dbReference type="InterPro" id="IPR008421">
    <property type="entry name" value="Borrelia_lipoprotein_PFam54/60"/>
</dbReference>
<dbReference type="Gene3D" id="1.10.3160.10">
    <property type="entry name" value="Bbcrasp-1"/>
    <property type="match status" value="1"/>
</dbReference>
<dbReference type="NCBIfam" id="NF033729">
    <property type="entry name" value="borfam54_2"/>
    <property type="match status" value="1"/>
</dbReference>
<comment type="caution">
    <text evidence="1">The sequence shown here is derived from an EMBL/GenBank/DDBJ whole genome shotgun (WGS) entry which is preliminary data.</text>
</comment>
<organism evidence="1 2">
    <name type="scientific">Borreliella afzelii</name>
    <name type="common">Borrelia afzelii</name>
    <dbReference type="NCBI Taxonomy" id="29518"/>
    <lineage>
        <taxon>Bacteria</taxon>
        <taxon>Pseudomonadati</taxon>
        <taxon>Spirochaetota</taxon>
        <taxon>Spirochaetia</taxon>
        <taxon>Spirochaetales</taxon>
        <taxon>Borreliaceae</taxon>
        <taxon>Borreliella</taxon>
    </lineage>
</organism>
<protein>
    <submittedName>
        <fullName evidence="1">Uncharacterized protein</fullName>
    </submittedName>
</protein>
<dbReference type="Pfam" id="PF05714">
    <property type="entry name" value="PFam54_60"/>
    <property type="match status" value="1"/>
</dbReference>
<dbReference type="Proteomes" id="UP000529652">
    <property type="component" value="Unassembled WGS sequence"/>
</dbReference>